<dbReference type="EMBL" id="LR798327">
    <property type="protein sequence ID" value="CAB5224203.1"/>
    <property type="molecule type" value="Genomic_DNA"/>
</dbReference>
<organism evidence="2">
    <name type="scientific">uncultured Caudovirales phage</name>
    <dbReference type="NCBI Taxonomy" id="2100421"/>
    <lineage>
        <taxon>Viruses</taxon>
        <taxon>Duplodnaviria</taxon>
        <taxon>Heunggongvirae</taxon>
        <taxon>Uroviricota</taxon>
        <taxon>Caudoviricetes</taxon>
        <taxon>Peduoviridae</taxon>
        <taxon>Maltschvirus</taxon>
        <taxon>Maltschvirus maltsch</taxon>
    </lineage>
</organism>
<gene>
    <name evidence="1" type="ORF">UFOVP705_41</name>
    <name evidence="2" type="ORF">UFOVP736_40</name>
</gene>
<evidence type="ECO:0000313" key="1">
    <source>
        <dbReference type="EMBL" id="CAB4159004.1"/>
    </source>
</evidence>
<proteinExistence type="predicted"/>
<name>A0A6J7X186_9CAUD</name>
<protein>
    <submittedName>
        <fullName evidence="2">Uncharacterized protein</fullName>
    </submittedName>
</protein>
<sequence length="179" mass="19995">MIPTIPITHFRPFTAQDCPVRESLHHPRIVGDRIVATNGKVIVHALISEIMLDPDYPITSHPKFPNYQSIFESVTNEHCVTLPPLPACPADVECSECRGSGIITCSKCEHDHDCKKCTGTGWIEGASHWDLSLGEERYNARLISHILALPHPTFYHCQVGLYFQFGQSGHGILSRLPKE</sequence>
<accession>A0A6J7X186</accession>
<evidence type="ECO:0000313" key="2">
    <source>
        <dbReference type="EMBL" id="CAB5224203.1"/>
    </source>
</evidence>
<dbReference type="EMBL" id="LR796685">
    <property type="protein sequence ID" value="CAB4159004.1"/>
    <property type="molecule type" value="Genomic_DNA"/>
</dbReference>
<reference evidence="2" key="1">
    <citation type="submission" date="2020-05" db="EMBL/GenBank/DDBJ databases">
        <authorList>
            <person name="Chiriac C."/>
            <person name="Salcher M."/>
            <person name="Ghai R."/>
            <person name="Kavagutti S V."/>
        </authorList>
    </citation>
    <scope>NUCLEOTIDE SEQUENCE</scope>
</reference>